<dbReference type="EMBL" id="JANCNS010000002">
    <property type="protein sequence ID" value="MCP9200459.1"/>
    <property type="molecule type" value="Genomic_DNA"/>
</dbReference>
<evidence type="ECO:0000259" key="1">
    <source>
        <dbReference type="Pfam" id="PF18096"/>
    </source>
</evidence>
<dbReference type="Pfam" id="PF22013">
    <property type="entry name" value="PG_1098_Fer"/>
    <property type="match status" value="1"/>
</dbReference>
<dbReference type="InterPro" id="IPR029063">
    <property type="entry name" value="SAM-dependent_MTases_sf"/>
</dbReference>
<dbReference type="RefSeq" id="WP_241551246.1">
    <property type="nucleotide sequence ID" value="NZ_JANCNS010000002.1"/>
</dbReference>
<accession>A0A9X2KY88</accession>
<dbReference type="Gene3D" id="1.10.10.1110">
    <property type="entry name" value="Methyltransferase PG1098, N-terminal domain"/>
    <property type="match status" value="1"/>
</dbReference>
<comment type="caution">
    <text evidence="3">The sequence shown here is derived from an EMBL/GenBank/DDBJ whole genome shotgun (WGS) entry which is preliminary data.</text>
</comment>
<dbReference type="GO" id="GO:0032259">
    <property type="term" value="P:methylation"/>
    <property type="evidence" value="ECO:0007669"/>
    <property type="project" value="UniProtKB-KW"/>
</dbReference>
<dbReference type="SUPFAM" id="SSF53335">
    <property type="entry name" value="S-adenosyl-L-methionine-dependent methyltransferases"/>
    <property type="match status" value="1"/>
</dbReference>
<keyword evidence="4" id="KW-1185">Reference proteome</keyword>
<dbReference type="InterPro" id="IPR054168">
    <property type="entry name" value="PG_1098_Fer"/>
</dbReference>
<dbReference type="Proteomes" id="UP001155280">
    <property type="component" value="Unassembled WGS sequence"/>
</dbReference>
<proteinExistence type="predicted"/>
<keyword evidence="3" id="KW-0808">Transferase</keyword>
<dbReference type="Pfam" id="PF18096">
    <property type="entry name" value="Thump_like"/>
    <property type="match status" value="1"/>
</dbReference>
<sequence length="392" mass="45054">MFNRALLRPEVVKFIRNNEKSDIPGLVLKGSPFDDISVQELAGQLKGLKIAKRKFPEFYQSDEIIYPPSLNLEQSSSEITATYKASLVKGKSCIDLTGGLGIDSYYISQNFENFVYCELNRELAEVAKHNFRSLHANIEVQHTDSLEYLKKQEGFNWIYADPARRGKTGEKVFRLEDCEPNIPANLDLIFSKTNNLLLKTSPILDISAGNRELKFVKEIHILAVRNEVKELLWILEKGHEISPVTKCVNFEKSEIEKFQGSLDDEEGLSIDFSEPLEYLYEPNSAIMKSGLFKQLALETGTTKLHQHSHLYTSNHPLKFPGRSFKVIDRMYFKDSYLKKKLKSRKANITTRNFPDSVENLRKKFKIKDGGSDYIFFTTNLENEKIVIFCQKI</sequence>
<dbReference type="AlphaFoldDB" id="A0A9X2KY88"/>
<keyword evidence="3" id="KW-0489">Methyltransferase</keyword>
<name>A0A9X2KY88_9FLAO</name>
<reference evidence="3" key="1">
    <citation type="submission" date="2022-07" db="EMBL/GenBank/DDBJ databases">
        <title>Gramela sediminis sp. nov., isolated from deep-sea sediment of the Indian Ocean.</title>
        <authorList>
            <person name="Shi H."/>
        </authorList>
    </citation>
    <scope>NUCLEOTIDE SEQUENCE</scope>
    <source>
        <strain evidence="3">GC03-9</strain>
    </source>
</reference>
<feature type="domain" description="PG-1098 ferredoxin-like" evidence="2">
    <location>
        <begin position="278"/>
        <end position="320"/>
    </location>
</feature>
<dbReference type="InterPro" id="IPR041497">
    <property type="entry name" value="Thump-like"/>
</dbReference>
<evidence type="ECO:0000313" key="3">
    <source>
        <dbReference type="EMBL" id="MCP9200459.1"/>
    </source>
</evidence>
<dbReference type="GO" id="GO:0008168">
    <property type="term" value="F:methyltransferase activity"/>
    <property type="evidence" value="ECO:0007669"/>
    <property type="project" value="UniProtKB-KW"/>
</dbReference>
<evidence type="ECO:0000259" key="2">
    <source>
        <dbReference type="Pfam" id="PF22013"/>
    </source>
</evidence>
<protein>
    <submittedName>
        <fullName evidence="3">Class I SAM-dependent methyltransferase</fullName>
    </submittedName>
</protein>
<gene>
    <name evidence="3" type="ORF">MKO06_11090</name>
</gene>
<evidence type="ECO:0000313" key="4">
    <source>
        <dbReference type="Proteomes" id="UP001155280"/>
    </source>
</evidence>
<dbReference type="Gene3D" id="3.40.50.150">
    <property type="entry name" value="Vaccinia Virus protein VP39"/>
    <property type="match status" value="1"/>
</dbReference>
<organism evidence="3 4">
    <name type="scientific">Christiangramia oceanisediminis</name>
    <dbReference type="NCBI Taxonomy" id="2920386"/>
    <lineage>
        <taxon>Bacteria</taxon>
        <taxon>Pseudomonadati</taxon>
        <taxon>Bacteroidota</taxon>
        <taxon>Flavobacteriia</taxon>
        <taxon>Flavobacteriales</taxon>
        <taxon>Flavobacteriaceae</taxon>
        <taxon>Christiangramia</taxon>
    </lineage>
</organism>
<feature type="domain" description="THUMP-like" evidence="1">
    <location>
        <begin position="321"/>
        <end position="391"/>
    </location>
</feature>